<feature type="chain" id="PRO_5047152917" evidence="2">
    <location>
        <begin position="21"/>
        <end position="201"/>
    </location>
</feature>
<dbReference type="Gene3D" id="3.40.30.10">
    <property type="entry name" value="Glutaredoxin"/>
    <property type="match status" value="1"/>
</dbReference>
<dbReference type="SUPFAM" id="SSF52833">
    <property type="entry name" value="Thioredoxin-like"/>
    <property type="match status" value="1"/>
</dbReference>
<dbReference type="InterPro" id="IPR036249">
    <property type="entry name" value="Thioredoxin-like_sf"/>
</dbReference>
<proteinExistence type="inferred from homology"/>
<gene>
    <name evidence="3" type="ORF">K4H28_04495</name>
</gene>
<keyword evidence="2" id="KW-0732">Signal</keyword>
<dbReference type="RefSeq" id="WP_221007198.1">
    <property type="nucleotide sequence ID" value="NZ_CP081150.1"/>
</dbReference>
<evidence type="ECO:0000256" key="1">
    <source>
        <dbReference type="ARBA" id="ARBA00010996"/>
    </source>
</evidence>
<keyword evidence="4" id="KW-1185">Reference proteome</keyword>
<dbReference type="EMBL" id="CP081150">
    <property type="protein sequence ID" value="QZA78675.1"/>
    <property type="molecule type" value="Genomic_DNA"/>
</dbReference>
<dbReference type="Pfam" id="PF02630">
    <property type="entry name" value="SCO1-SenC"/>
    <property type="match status" value="1"/>
</dbReference>
<evidence type="ECO:0000313" key="4">
    <source>
        <dbReference type="Proteomes" id="UP000825679"/>
    </source>
</evidence>
<accession>A0ABX8ZBZ1</accession>
<dbReference type="InterPro" id="IPR003782">
    <property type="entry name" value="SCO1/SenC"/>
</dbReference>
<dbReference type="PROSITE" id="PS51257">
    <property type="entry name" value="PROKAR_LIPOPROTEIN"/>
    <property type="match status" value="1"/>
</dbReference>
<organism evidence="3 4">
    <name type="scientific">Deefgea tanakiae</name>
    <dbReference type="NCBI Taxonomy" id="2865840"/>
    <lineage>
        <taxon>Bacteria</taxon>
        <taxon>Pseudomonadati</taxon>
        <taxon>Pseudomonadota</taxon>
        <taxon>Betaproteobacteria</taxon>
        <taxon>Neisseriales</taxon>
        <taxon>Chitinibacteraceae</taxon>
        <taxon>Deefgea</taxon>
    </lineage>
</organism>
<name>A0ABX8ZBZ1_9NEIS</name>
<dbReference type="CDD" id="cd02968">
    <property type="entry name" value="SCO"/>
    <property type="match status" value="1"/>
</dbReference>
<dbReference type="Proteomes" id="UP000825679">
    <property type="component" value="Chromosome"/>
</dbReference>
<evidence type="ECO:0000313" key="3">
    <source>
        <dbReference type="EMBL" id="QZA78675.1"/>
    </source>
</evidence>
<comment type="similarity">
    <text evidence="1">Belongs to the SCO1/2 family.</text>
</comment>
<reference evidence="3 4" key="1">
    <citation type="submission" date="2021-08" db="EMBL/GenBank/DDBJ databases">
        <title>complete genome sequencing of Deefgea sp. D25.</title>
        <authorList>
            <person name="Bae J.-W."/>
            <person name="Gim D.-H."/>
        </authorList>
    </citation>
    <scope>NUCLEOTIDE SEQUENCE [LARGE SCALE GENOMIC DNA]</scope>
    <source>
        <strain evidence="3 4">D25</strain>
    </source>
</reference>
<feature type="signal peptide" evidence="2">
    <location>
        <begin position="1"/>
        <end position="20"/>
    </location>
</feature>
<evidence type="ECO:0000256" key="2">
    <source>
        <dbReference type="SAM" id="SignalP"/>
    </source>
</evidence>
<sequence length="201" mass="21154">MLRKAFMFGLCCCLAGGVSACAEHHASAAASSAVIGDSLFQLKTPLTNQQGQRFELGSAPAKLSVVTMFYGDCNVSCPIVLENIKRTLAAVPLAHAASVHALMISLNPGVDTPKSLAGLAKMHEFDAKNATLAVSDNDAQTRKLAAALGVKYRRGANGEINHNTRFVLLDQQGRIVASSDTLSVEPDPVLMAAIHAKLAKK</sequence>
<protein>
    <submittedName>
        <fullName evidence="3">SCO family protein</fullName>
    </submittedName>
</protein>